<dbReference type="GO" id="GO:0032259">
    <property type="term" value="P:methylation"/>
    <property type="evidence" value="ECO:0007669"/>
    <property type="project" value="UniProtKB-KW"/>
</dbReference>
<keyword evidence="6" id="KW-0627">Porphyrin biosynthesis</keyword>
<evidence type="ECO:0000259" key="8">
    <source>
        <dbReference type="Pfam" id="PF00590"/>
    </source>
</evidence>
<dbReference type="InterPro" id="IPR014777">
    <property type="entry name" value="4pyrrole_Mease_sub1"/>
</dbReference>
<name>A0ABT5KJJ0_9BURK</name>
<dbReference type="SUPFAM" id="SSF53790">
    <property type="entry name" value="Tetrapyrrole methylase"/>
    <property type="match status" value="1"/>
</dbReference>
<sequence length="277" mass="29299">MMNKLPHAVSLVGAGPGDPELLTIRAYQRIQAADVILSDDLVDPRVLALANPAARILYVGKRGGCVSTEQRFIHDLMIREARSGARVVRLKGGDPFMFGRGAEEVDALREVGIAVEVVSGLTSGIAAPASIGIPVTDRRHAPGVAFVTGHSRDGARAGDGPDWAALARSRLTLVIYMGLSQAEHIVQALIAGGLAADTPAAAISAAHTAQQRQQVCLLAELPAMLMREQLPSPAILVVGQVVRQAQAWADLQLNLQSSAPRTTQQTQLSAQARLRRA</sequence>
<reference evidence="9 10" key="1">
    <citation type="submission" date="2022-10" db="EMBL/GenBank/DDBJ databases">
        <title>Paucibacter sp. hw1 Genome sequencing.</title>
        <authorList>
            <person name="Park S."/>
        </authorList>
    </citation>
    <scope>NUCLEOTIDE SEQUENCE [LARGE SCALE GENOMIC DNA]</scope>
    <source>
        <strain evidence="10">hw1</strain>
    </source>
</reference>
<evidence type="ECO:0000313" key="9">
    <source>
        <dbReference type="EMBL" id="MDC8774097.1"/>
    </source>
</evidence>
<evidence type="ECO:0000256" key="4">
    <source>
        <dbReference type="ARBA" id="ARBA00022679"/>
    </source>
</evidence>
<evidence type="ECO:0000256" key="7">
    <source>
        <dbReference type="ARBA" id="ARBA00025705"/>
    </source>
</evidence>
<dbReference type="Pfam" id="PF00590">
    <property type="entry name" value="TP_methylase"/>
    <property type="match status" value="1"/>
</dbReference>
<dbReference type="PANTHER" id="PTHR45790:SF3">
    <property type="entry name" value="S-ADENOSYL-L-METHIONINE-DEPENDENT UROPORPHYRINOGEN III METHYLTRANSFERASE, CHLOROPLASTIC"/>
    <property type="match status" value="1"/>
</dbReference>
<dbReference type="InterPro" id="IPR035996">
    <property type="entry name" value="4pyrrol_Methylase_sf"/>
</dbReference>
<keyword evidence="5" id="KW-0949">S-adenosyl-L-methionine</keyword>
<evidence type="ECO:0000256" key="6">
    <source>
        <dbReference type="ARBA" id="ARBA00023244"/>
    </source>
</evidence>
<evidence type="ECO:0000256" key="1">
    <source>
        <dbReference type="ARBA" id="ARBA00005879"/>
    </source>
</evidence>
<dbReference type="GO" id="GO:0004851">
    <property type="term" value="F:uroporphyrin-III C-methyltransferase activity"/>
    <property type="evidence" value="ECO:0007669"/>
    <property type="project" value="UniProtKB-EC"/>
</dbReference>
<dbReference type="EC" id="2.1.1.107" evidence="2"/>
<comment type="caution">
    <text evidence="9">The sequence shown here is derived from an EMBL/GenBank/DDBJ whole genome shotgun (WGS) entry which is preliminary data.</text>
</comment>
<comment type="similarity">
    <text evidence="1">Belongs to the precorrin methyltransferase family.</text>
</comment>
<dbReference type="InterPro" id="IPR000878">
    <property type="entry name" value="4pyrrol_Mease"/>
</dbReference>
<gene>
    <name evidence="9" type="primary">cobA</name>
    <name evidence="9" type="ORF">PRZ03_21255</name>
</gene>
<dbReference type="CDD" id="cd11642">
    <property type="entry name" value="SUMT"/>
    <property type="match status" value="1"/>
</dbReference>
<proteinExistence type="inferred from homology"/>
<dbReference type="NCBIfam" id="TIGR01469">
    <property type="entry name" value="cobA_cysG_Cterm"/>
    <property type="match status" value="1"/>
</dbReference>
<dbReference type="Gene3D" id="3.40.1010.10">
    <property type="entry name" value="Cobalt-precorrin-4 Transmethylase, Domain 1"/>
    <property type="match status" value="1"/>
</dbReference>
<dbReference type="Proteomes" id="UP001221189">
    <property type="component" value="Unassembled WGS sequence"/>
</dbReference>
<dbReference type="InterPro" id="IPR006366">
    <property type="entry name" value="CobA/CysG_C"/>
</dbReference>
<protein>
    <recommendedName>
        <fullName evidence="2">uroporphyrinogen-III C-methyltransferase</fullName>
        <ecNumber evidence="2">2.1.1.107</ecNumber>
    </recommendedName>
</protein>
<organism evidence="9 10">
    <name type="scientific">Roseateles albus</name>
    <dbReference type="NCBI Taxonomy" id="2987525"/>
    <lineage>
        <taxon>Bacteria</taxon>
        <taxon>Pseudomonadati</taxon>
        <taxon>Pseudomonadota</taxon>
        <taxon>Betaproteobacteria</taxon>
        <taxon>Burkholderiales</taxon>
        <taxon>Sphaerotilaceae</taxon>
        <taxon>Roseateles</taxon>
    </lineage>
</organism>
<dbReference type="EMBL" id="JAQQXT010000017">
    <property type="protein sequence ID" value="MDC8774097.1"/>
    <property type="molecule type" value="Genomic_DNA"/>
</dbReference>
<dbReference type="InterPro" id="IPR050161">
    <property type="entry name" value="Siro_Cobalamin_biosynth"/>
</dbReference>
<evidence type="ECO:0000313" key="10">
    <source>
        <dbReference type="Proteomes" id="UP001221189"/>
    </source>
</evidence>
<evidence type="ECO:0000256" key="2">
    <source>
        <dbReference type="ARBA" id="ARBA00012162"/>
    </source>
</evidence>
<keyword evidence="3 9" id="KW-0489">Methyltransferase</keyword>
<keyword evidence="10" id="KW-1185">Reference proteome</keyword>
<accession>A0ABT5KJJ0</accession>
<dbReference type="RefSeq" id="WP_273602150.1">
    <property type="nucleotide sequence ID" value="NZ_JAQQXT010000017.1"/>
</dbReference>
<evidence type="ECO:0000256" key="5">
    <source>
        <dbReference type="ARBA" id="ARBA00022691"/>
    </source>
</evidence>
<dbReference type="InterPro" id="IPR003043">
    <property type="entry name" value="Uropor_MeTrfase_CS"/>
</dbReference>
<evidence type="ECO:0000256" key="3">
    <source>
        <dbReference type="ARBA" id="ARBA00022603"/>
    </source>
</evidence>
<dbReference type="Gene3D" id="3.30.950.10">
    <property type="entry name" value="Methyltransferase, Cobalt-precorrin-4 Transmethylase, Domain 2"/>
    <property type="match status" value="1"/>
</dbReference>
<dbReference type="NCBIfam" id="NF004790">
    <property type="entry name" value="PRK06136.1"/>
    <property type="match status" value="1"/>
</dbReference>
<dbReference type="InterPro" id="IPR014776">
    <property type="entry name" value="4pyrrole_Mease_sub2"/>
</dbReference>
<feature type="domain" description="Tetrapyrrole methylase" evidence="8">
    <location>
        <begin position="9"/>
        <end position="221"/>
    </location>
</feature>
<dbReference type="PROSITE" id="PS00839">
    <property type="entry name" value="SUMT_1"/>
    <property type="match status" value="1"/>
</dbReference>
<dbReference type="PANTHER" id="PTHR45790">
    <property type="entry name" value="SIROHEME SYNTHASE-RELATED"/>
    <property type="match status" value="1"/>
</dbReference>
<comment type="pathway">
    <text evidence="7">Porphyrin-containing compound metabolism; siroheme biosynthesis; precorrin-2 from uroporphyrinogen III: step 1/1.</text>
</comment>
<keyword evidence="4 9" id="KW-0808">Transferase</keyword>